<dbReference type="Pfam" id="PF11706">
    <property type="entry name" value="zf-CGNR"/>
    <property type="match status" value="1"/>
</dbReference>
<dbReference type="InterPro" id="IPR021005">
    <property type="entry name" value="Znf_CGNR"/>
</dbReference>
<keyword evidence="3" id="KW-1185">Reference proteome</keyword>
<name>A0A0C2JHT6_9ACTN</name>
<dbReference type="RefSeq" id="WP_040273813.1">
    <property type="nucleotide sequence ID" value="NZ_JROO01000026.1"/>
</dbReference>
<accession>A0A0C2JHT6</accession>
<evidence type="ECO:0000313" key="3">
    <source>
        <dbReference type="Proteomes" id="UP000031675"/>
    </source>
</evidence>
<dbReference type="Pfam" id="PF07336">
    <property type="entry name" value="ABATE"/>
    <property type="match status" value="1"/>
</dbReference>
<comment type="caution">
    <text evidence="2">The sequence shown here is derived from an EMBL/GenBank/DDBJ whole genome shotgun (WGS) entry which is preliminary data.</text>
</comment>
<dbReference type="STRING" id="183763.LP52_13615"/>
<dbReference type="Gene3D" id="1.10.3300.10">
    <property type="entry name" value="Jann2411-like domain"/>
    <property type="match status" value="1"/>
</dbReference>
<dbReference type="SUPFAM" id="SSF160904">
    <property type="entry name" value="Jann2411-like"/>
    <property type="match status" value="1"/>
</dbReference>
<evidence type="ECO:0000313" key="2">
    <source>
        <dbReference type="EMBL" id="KIH98455.1"/>
    </source>
</evidence>
<reference evidence="3" key="1">
    <citation type="journal article" date="2015" name="Chem. Biol.">
        <title>Structure, bioactivity, and resistance mechanism of streptomonomicin, an unusual lasso Peptide from an understudied halophilic actinomycete.</title>
        <authorList>
            <person name="Metelev M."/>
            <person name="Tietz J.I."/>
            <person name="Melby J.O."/>
            <person name="Blair P.M."/>
            <person name="Zhu L."/>
            <person name="Livnat I."/>
            <person name="Severinov K."/>
            <person name="Mitchell D.A."/>
        </authorList>
    </citation>
    <scope>NUCLEOTIDE SEQUENCE [LARGE SCALE GENOMIC DNA]</scope>
    <source>
        <strain evidence="3">YIM 90003</strain>
    </source>
</reference>
<protein>
    <recommendedName>
        <fullName evidence="1">Zinc finger CGNR domain-containing protein</fullName>
    </recommendedName>
</protein>
<dbReference type="InterPro" id="IPR010852">
    <property type="entry name" value="ABATE"/>
</dbReference>
<dbReference type="PANTHER" id="PTHR35525:SF3">
    <property type="entry name" value="BLL6575 PROTEIN"/>
    <property type="match status" value="1"/>
</dbReference>
<dbReference type="InterPro" id="IPR023286">
    <property type="entry name" value="ABATE_dom_sf"/>
</dbReference>
<dbReference type="EMBL" id="JROO01000026">
    <property type="protein sequence ID" value="KIH98455.1"/>
    <property type="molecule type" value="Genomic_DNA"/>
</dbReference>
<organism evidence="2 3">
    <name type="scientific">Streptomonospora alba</name>
    <dbReference type="NCBI Taxonomy" id="183763"/>
    <lineage>
        <taxon>Bacteria</taxon>
        <taxon>Bacillati</taxon>
        <taxon>Actinomycetota</taxon>
        <taxon>Actinomycetes</taxon>
        <taxon>Streptosporangiales</taxon>
        <taxon>Nocardiopsidaceae</taxon>
        <taxon>Streptomonospora</taxon>
    </lineage>
</organism>
<dbReference type="AlphaFoldDB" id="A0A0C2JHT6"/>
<feature type="domain" description="Zinc finger CGNR" evidence="1">
    <location>
        <begin position="134"/>
        <end position="177"/>
    </location>
</feature>
<dbReference type="Proteomes" id="UP000031675">
    <property type="component" value="Unassembled WGS sequence"/>
</dbReference>
<gene>
    <name evidence="2" type="ORF">LP52_13615</name>
</gene>
<dbReference type="OrthoDB" id="3211108at2"/>
<evidence type="ECO:0000259" key="1">
    <source>
        <dbReference type="Pfam" id="PF11706"/>
    </source>
</evidence>
<sequence>MVYTRPPAPGELALVESFCNTAAFLHGTDALADARGAGAWTAEQGFGAVGLDEAAAARLREVREALRDHLEGRRAEASRACLNAESQAVLGPPRWTAPDRVPHLDRGAAAGADGPIAAVLAVLAAAEIGGRCDRLKVCAAPECRWVFYDRSPANSGSWCSMDICGARRKMRSYRGRRG</sequence>
<dbReference type="PANTHER" id="PTHR35525">
    <property type="entry name" value="BLL6575 PROTEIN"/>
    <property type="match status" value="1"/>
</dbReference>
<proteinExistence type="predicted"/>